<dbReference type="PANTHER" id="PTHR11918:SF45">
    <property type="entry name" value="THREONYLCARBAMOYLADENOSINE TRNA METHYLTHIOTRANSFERASE"/>
    <property type="match status" value="1"/>
</dbReference>
<dbReference type="InterPro" id="IPR006638">
    <property type="entry name" value="Elp3/MiaA/NifB-like_rSAM"/>
</dbReference>
<dbReference type="GO" id="GO:0046872">
    <property type="term" value="F:metal ion binding"/>
    <property type="evidence" value="ECO:0007669"/>
    <property type="project" value="UniProtKB-KW"/>
</dbReference>
<evidence type="ECO:0000256" key="6">
    <source>
        <dbReference type="ARBA" id="ARBA00022679"/>
    </source>
</evidence>
<evidence type="ECO:0000256" key="1">
    <source>
        <dbReference type="ARBA" id="ARBA00001966"/>
    </source>
</evidence>
<feature type="domain" description="MTTase N-terminal" evidence="17">
    <location>
        <begin position="2"/>
        <end position="114"/>
    </location>
</feature>
<dbReference type="SFLD" id="SFLDG01061">
    <property type="entry name" value="methylthiotransferase"/>
    <property type="match status" value="1"/>
</dbReference>
<keyword evidence="5" id="KW-0963">Cytoplasm</keyword>
<dbReference type="Gene3D" id="3.80.30.20">
    <property type="entry name" value="tm_1862 like domain"/>
    <property type="match status" value="1"/>
</dbReference>
<evidence type="ECO:0000259" key="17">
    <source>
        <dbReference type="PROSITE" id="PS51449"/>
    </source>
</evidence>
<dbReference type="Pfam" id="PF00919">
    <property type="entry name" value="UPF0004"/>
    <property type="match status" value="1"/>
</dbReference>
<dbReference type="FunFam" id="3.80.30.20:FF:000001">
    <property type="entry name" value="tRNA-2-methylthio-N(6)-dimethylallyladenosine synthase 2"/>
    <property type="match status" value="1"/>
</dbReference>
<dbReference type="PANTHER" id="PTHR11918">
    <property type="entry name" value="RADICAL SAM PROTEINS"/>
    <property type="match status" value="1"/>
</dbReference>
<keyword evidence="20" id="KW-1185">Reference proteome</keyword>
<keyword evidence="4" id="KW-0004">4Fe-4S</keyword>
<evidence type="ECO:0000256" key="8">
    <source>
        <dbReference type="ARBA" id="ARBA00022694"/>
    </source>
</evidence>
<evidence type="ECO:0000313" key="19">
    <source>
        <dbReference type="EMBL" id="GFO69020.1"/>
    </source>
</evidence>
<dbReference type="NCBIfam" id="TIGR01579">
    <property type="entry name" value="MiaB-like-C"/>
    <property type="match status" value="1"/>
</dbReference>
<comment type="caution">
    <text evidence="19">The sequence shown here is derived from an EMBL/GenBank/DDBJ whole genome shotgun (WGS) entry which is preliminary data.</text>
</comment>
<dbReference type="InterPro" id="IPR005839">
    <property type="entry name" value="Methylthiotransferase"/>
</dbReference>
<proteinExistence type="inferred from homology"/>
<evidence type="ECO:0000256" key="11">
    <source>
        <dbReference type="ARBA" id="ARBA00023014"/>
    </source>
</evidence>
<dbReference type="Pfam" id="PF04055">
    <property type="entry name" value="Radical_SAM"/>
    <property type="match status" value="1"/>
</dbReference>
<dbReference type="RefSeq" id="WP_183361574.1">
    <property type="nucleotide sequence ID" value="NZ_BLXZ01000005.1"/>
</dbReference>
<evidence type="ECO:0000256" key="4">
    <source>
        <dbReference type="ARBA" id="ARBA00022485"/>
    </source>
</evidence>
<evidence type="ECO:0000256" key="12">
    <source>
        <dbReference type="ARBA" id="ARBA00031213"/>
    </source>
</evidence>
<dbReference type="EMBL" id="BLXZ01000005">
    <property type="protein sequence ID" value="GFO69020.1"/>
    <property type="molecule type" value="Genomic_DNA"/>
</dbReference>
<dbReference type="GO" id="GO:0035598">
    <property type="term" value="F:tRNA (N(6)-L-threonylcarbamoyladenosine(37)-C(2))-methylthiotransferase activity"/>
    <property type="evidence" value="ECO:0007669"/>
    <property type="project" value="UniProtKB-EC"/>
</dbReference>
<feature type="domain" description="Radical SAM core" evidence="18">
    <location>
        <begin position="137"/>
        <end position="367"/>
    </location>
</feature>
<evidence type="ECO:0000256" key="10">
    <source>
        <dbReference type="ARBA" id="ARBA00023004"/>
    </source>
</evidence>
<dbReference type="FunFam" id="3.40.50.12160:FF:000004">
    <property type="entry name" value="Threonylcarbamoyladenosine tRNA methylthiotransferase MtaB"/>
    <property type="match status" value="1"/>
</dbReference>
<evidence type="ECO:0000259" key="18">
    <source>
        <dbReference type="PROSITE" id="PS51918"/>
    </source>
</evidence>
<dbReference type="InterPro" id="IPR006467">
    <property type="entry name" value="MiaB-like_bact"/>
</dbReference>
<reference evidence="20" key="1">
    <citation type="submission" date="2020-06" db="EMBL/GenBank/DDBJ databases">
        <title>Draft genomic sequecing of Geomonas sp. Red745.</title>
        <authorList>
            <person name="Itoh H."/>
            <person name="Xu Z.X."/>
            <person name="Ushijima N."/>
            <person name="Masuda Y."/>
            <person name="Shiratori Y."/>
            <person name="Senoo K."/>
        </authorList>
    </citation>
    <scope>NUCLEOTIDE SEQUENCE [LARGE SCALE GENOMIC DNA]</scope>
    <source>
        <strain evidence="20">Red745</strain>
    </source>
</reference>
<keyword evidence="9" id="KW-0479">Metal-binding</keyword>
<name>A0A6V8N9B2_9BACT</name>
<keyword evidence="6" id="KW-0808">Transferase</keyword>
<keyword evidence="8" id="KW-0819">tRNA processing</keyword>
<dbReference type="PROSITE" id="PS50926">
    <property type="entry name" value="TRAM"/>
    <property type="match status" value="1"/>
</dbReference>
<evidence type="ECO:0000256" key="15">
    <source>
        <dbReference type="ARBA" id="ARBA00069898"/>
    </source>
</evidence>
<dbReference type="InterPro" id="IPR038135">
    <property type="entry name" value="Methylthiotransferase_N_sf"/>
</dbReference>
<keyword evidence="11" id="KW-0411">Iron-sulfur</keyword>
<dbReference type="Proteomes" id="UP000587586">
    <property type="component" value="Unassembled WGS sequence"/>
</dbReference>
<dbReference type="AlphaFoldDB" id="A0A6V8N9B2"/>
<dbReference type="CDD" id="cd01335">
    <property type="entry name" value="Radical_SAM"/>
    <property type="match status" value="1"/>
</dbReference>
<dbReference type="InterPro" id="IPR023404">
    <property type="entry name" value="rSAM_horseshoe"/>
</dbReference>
<dbReference type="InterPro" id="IPR013848">
    <property type="entry name" value="Methylthiotransferase_N"/>
</dbReference>
<evidence type="ECO:0000256" key="2">
    <source>
        <dbReference type="ARBA" id="ARBA00002399"/>
    </source>
</evidence>
<dbReference type="SFLD" id="SFLDG01082">
    <property type="entry name" value="B12-binding_domain_containing"/>
    <property type="match status" value="1"/>
</dbReference>
<dbReference type="GO" id="GO:0051539">
    <property type="term" value="F:4 iron, 4 sulfur cluster binding"/>
    <property type="evidence" value="ECO:0007669"/>
    <property type="project" value="UniProtKB-KW"/>
</dbReference>
<evidence type="ECO:0000256" key="14">
    <source>
        <dbReference type="ARBA" id="ARBA00061574"/>
    </source>
</evidence>
<dbReference type="InterPro" id="IPR007197">
    <property type="entry name" value="rSAM"/>
</dbReference>
<evidence type="ECO:0000256" key="7">
    <source>
        <dbReference type="ARBA" id="ARBA00022691"/>
    </source>
</evidence>
<protein>
    <recommendedName>
        <fullName evidence="15">Threonylcarbamoyladenosine tRNA methylthiotransferase MtaB</fullName>
        <ecNumber evidence="3">2.8.4.5</ecNumber>
    </recommendedName>
    <alternativeName>
        <fullName evidence="12">tRNA-t(6)A37 methylthiotransferase</fullName>
    </alternativeName>
</protein>
<comment type="similarity">
    <text evidence="14">Belongs to the methylthiotransferase family. MtaB subfamily.</text>
</comment>
<dbReference type="PROSITE" id="PS51449">
    <property type="entry name" value="MTTASE_N"/>
    <property type="match status" value="1"/>
</dbReference>
<evidence type="ECO:0000256" key="3">
    <source>
        <dbReference type="ARBA" id="ARBA00013273"/>
    </source>
</evidence>
<keyword evidence="10" id="KW-0408">Iron</keyword>
<dbReference type="SMART" id="SM00729">
    <property type="entry name" value="Elp3"/>
    <property type="match status" value="1"/>
</dbReference>
<dbReference type="InterPro" id="IPR058240">
    <property type="entry name" value="rSAM_sf"/>
</dbReference>
<organism evidence="19 20">
    <name type="scientific">Geomonas limicola</name>
    <dbReference type="NCBI Taxonomy" id="2740186"/>
    <lineage>
        <taxon>Bacteria</taxon>
        <taxon>Pseudomonadati</taxon>
        <taxon>Thermodesulfobacteriota</taxon>
        <taxon>Desulfuromonadia</taxon>
        <taxon>Geobacterales</taxon>
        <taxon>Geobacteraceae</taxon>
        <taxon>Geomonas</taxon>
    </lineage>
</organism>
<comment type="catalytic activity">
    <reaction evidence="13">
        <text>N(6)-L-threonylcarbamoyladenosine(37) in tRNA + (sulfur carrier)-SH + AH2 + 2 S-adenosyl-L-methionine = 2-methylsulfanyl-N(6)-L-threonylcarbamoyladenosine(37) in tRNA + (sulfur carrier)-H + 5'-deoxyadenosine + L-methionine + A + S-adenosyl-L-homocysteine + 2 H(+)</text>
        <dbReference type="Rhea" id="RHEA:37075"/>
        <dbReference type="Rhea" id="RHEA-COMP:10163"/>
        <dbReference type="Rhea" id="RHEA-COMP:11092"/>
        <dbReference type="Rhea" id="RHEA-COMP:14737"/>
        <dbReference type="Rhea" id="RHEA-COMP:14739"/>
        <dbReference type="ChEBI" id="CHEBI:13193"/>
        <dbReference type="ChEBI" id="CHEBI:15378"/>
        <dbReference type="ChEBI" id="CHEBI:17319"/>
        <dbReference type="ChEBI" id="CHEBI:17499"/>
        <dbReference type="ChEBI" id="CHEBI:29917"/>
        <dbReference type="ChEBI" id="CHEBI:57844"/>
        <dbReference type="ChEBI" id="CHEBI:57856"/>
        <dbReference type="ChEBI" id="CHEBI:59789"/>
        <dbReference type="ChEBI" id="CHEBI:64428"/>
        <dbReference type="ChEBI" id="CHEBI:74418"/>
        <dbReference type="ChEBI" id="CHEBI:74420"/>
        <dbReference type="EC" id="2.8.4.5"/>
    </reaction>
</comment>
<dbReference type="InterPro" id="IPR002792">
    <property type="entry name" value="TRAM_dom"/>
</dbReference>
<accession>A0A6V8N9B2</accession>
<evidence type="ECO:0000256" key="5">
    <source>
        <dbReference type="ARBA" id="ARBA00022490"/>
    </source>
</evidence>
<dbReference type="PROSITE" id="PS51918">
    <property type="entry name" value="RADICAL_SAM"/>
    <property type="match status" value="1"/>
</dbReference>
<feature type="domain" description="TRAM" evidence="16">
    <location>
        <begin position="370"/>
        <end position="429"/>
    </location>
</feature>
<gene>
    <name evidence="19" type="primary">mtaB</name>
    <name evidence="19" type="ORF">GMLC_25990</name>
</gene>
<evidence type="ECO:0000313" key="20">
    <source>
        <dbReference type="Proteomes" id="UP000587586"/>
    </source>
</evidence>
<dbReference type="SFLD" id="SFLDS00029">
    <property type="entry name" value="Radical_SAM"/>
    <property type="match status" value="1"/>
</dbReference>
<dbReference type="Gene3D" id="3.40.50.12160">
    <property type="entry name" value="Methylthiotransferase, N-terminal domain"/>
    <property type="match status" value="1"/>
</dbReference>
<dbReference type="NCBIfam" id="TIGR00089">
    <property type="entry name" value="MiaB/RimO family radical SAM methylthiotransferase"/>
    <property type="match status" value="1"/>
</dbReference>
<keyword evidence="7" id="KW-0949">S-adenosyl-L-methionine</keyword>
<comment type="function">
    <text evidence="2">Catalyzes the methylthiolation of N6-threonylcarbamoyladenosine (t(6)A), leading to the formation of 2-methylthio-N6-threonylcarbamoyladenosine (ms(2)t(6)A) at position 37 in tRNAs that read codons beginning with adenine.</text>
</comment>
<dbReference type="EC" id="2.8.4.5" evidence="3"/>
<dbReference type="Pfam" id="PF01938">
    <property type="entry name" value="TRAM"/>
    <property type="match status" value="1"/>
</dbReference>
<comment type="cofactor">
    <cofactor evidence="1">
        <name>[4Fe-4S] cluster</name>
        <dbReference type="ChEBI" id="CHEBI:49883"/>
    </cofactor>
</comment>
<evidence type="ECO:0000256" key="9">
    <source>
        <dbReference type="ARBA" id="ARBA00022723"/>
    </source>
</evidence>
<evidence type="ECO:0000256" key="13">
    <source>
        <dbReference type="ARBA" id="ARBA00051661"/>
    </source>
</evidence>
<dbReference type="InterPro" id="IPR020612">
    <property type="entry name" value="Methylthiotransferase_CS"/>
</dbReference>
<sequence>MKKVAITTLGCKINQFESAAMTEALGQEGFCIVPFGETADIYVINSCTVTAKTDAESRRLIRRAGRQNPDAKVVVTGCYAQMSSSEILELPGVHLVLGNSEKRDIVSLLKEVEETPKAVVSDIMQVRSGESAPLESFAEHTRAFLQVQNGCDARCAYCIVPYARGASRSVSPEEALEGMAGFVAQGFKEVVLTGIHLGGYGLDLNPSTDLLSLLKMAEERIPVPRLRVGSIEPTEVPPEMIAFLAQSQKVCPHLHLPLQSGSDGVLDRMNRGYTTALFREVAEALVGAVPGICLGTDIIAGFPGETDAEFEETYRFLEEVPLAYLHVFPYSQRPGTPAATMPGQVHSKTVKERAEALRRLSEAKSAAYAQSFVGQTLQVLVQKDADGKKGLARNYLPVLVNGGSDLVNREVSVLITEAKGGELVGNLVE</sequence>
<dbReference type="SUPFAM" id="SSF102114">
    <property type="entry name" value="Radical SAM enzymes"/>
    <property type="match status" value="1"/>
</dbReference>
<dbReference type="PROSITE" id="PS01278">
    <property type="entry name" value="MTTASE_RADICAL"/>
    <property type="match status" value="1"/>
</dbReference>
<evidence type="ECO:0000259" key="16">
    <source>
        <dbReference type="PROSITE" id="PS50926"/>
    </source>
</evidence>